<evidence type="ECO:0000259" key="7">
    <source>
        <dbReference type="Pfam" id="PF01094"/>
    </source>
</evidence>
<feature type="chain" id="PRO_5046801893" description="Receptor ligand binding region domain-containing protein" evidence="6">
    <location>
        <begin position="29"/>
        <end position="319"/>
    </location>
</feature>
<evidence type="ECO:0000313" key="8">
    <source>
        <dbReference type="EMBL" id="WJZ85439.1"/>
    </source>
</evidence>
<comment type="subcellular location">
    <subcellularLocation>
        <location evidence="1">Membrane</location>
    </subcellularLocation>
</comment>
<evidence type="ECO:0000256" key="2">
    <source>
        <dbReference type="ARBA" id="ARBA00022692"/>
    </source>
</evidence>
<dbReference type="InterPro" id="IPR015683">
    <property type="entry name" value="Ionotropic_Glu_rcpt"/>
</dbReference>
<evidence type="ECO:0000256" key="6">
    <source>
        <dbReference type="SAM" id="SignalP"/>
    </source>
</evidence>
<keyword evidence="2" id="KW-0812">Transmembrane</keyword>
<reference evidence="8 9" key="1">
    <citation type="journal article" date="2023" name="Hortic Res">
        <title>The complete reference genome for grapevine (Vitis vinifera L.) genetics and breeding.</title>
        <authorList>
            <person name="Shi X."/>
            <person name="Cao S."/>
            <person name="Wang X."/>
            <person name="Huang S."/>
            <person name="Wang Y."/>
            <person name="Liu Z."/>
            <person name="Liu W."/>
            <person name="Leng X."/>
            <person name="Peng Y."/>
            <person name="Wang N."/>
            <person name="Wang Y."/>
            <person name="Ma Z."/>
            <person name="Xu X."/>
            <person name="Zhang F."/>
            <person name="Xue H."/>
            <person name="Zhong H."/>
            <person name="Wang Y."/>
            <person name="Zhang K."/>
            <person name="Velt A."/>
            <person name="Avia K."/>
            <person name="Holtgrawe D."/>
            <person name="Grimplet J."/>
            <person name="Matus J.T."/>
            <person name="Ware D."/>
            <person name="Wu X."/>
            <person name="Wang H."/>
            <person name="Liu C."/>
            <person name="Fang Y."/>
            <person name="Rustenholz C."/>
            <person name="Cheng Z."/>
            <person name="Xiao H."/>
            <person name="Zhou Y."/>
        </authorList>
    </citation>
    <scope>NUCLEOTIDE SEQUENCE [LARGE SCALE GENOMIC DNA]</scope>
    <source>
        <strain evidence="9">cv. Pinot noir / PN40024</strain>
        <tissue evidence="8">Leaf</tissue>
    </source>
</reference>
<keyword evidence="4" id="KW-0472">Membrane</keyword>
<evidence type="ECO:0000256" key="1">
    <source>
        <dbReference type="ARBA" id="ARBA00004370"/>
    </source>
</evidence>
<name>A0ABY9BRJ6_VITVI</name>
<keyword evidence="6" id="KW-0732">Signal</keyword>
<dbReference type="Gene3D" id="3.40.50.2300">
    <property type="match status" value="1"/>
</dbReference>
<dbReference type="InterPro" id="IPR001828">
    <property type="entry name" value="ANF_lig-bd_rcpt"/>
</dbReference>
<evidence type="ECO:0000256" key="3">
    <source>
        <dbReference type="ARBA" id="ARBA00022989"/>
    </source>
</evidence>
<dbReference type="InterPro" id="IPR028082">
    <property type="entry name" value="Peripla_BP_I"/>
</dbReference>
<accession>A0ABY9BRJ6</accession>
<dbReference type="SUPFAM" id="SSF53822">
    <property type="entry name" value="Periplasmic binding protein-like I"/>
    <property type="match status" value="1"/>
</dbReference>
<dbReference type="Proteomes" id="UP001227230">
    <property type="component" value="Chromosome 4"/>
</dbReference>
<evidence type="ECO:0000256" key="5">
    <source>
        <dbReference type="SAM" id="MobiDB-lite"/>
    </source>
</evidence>
<gene>
    <name evidence="8" type="ORF">VitviT2T_004977</name>
</gene>
<dbReference type="PANTHER" id="PTHR34836:SF1">
    <property type="entry name" value="OS09G0428600 PROTEIN"/>
    <property type="match status" value="1"/>
</dbReference>
<dbReference type="Pfam" id="PF01094">
    <property type="entry name" value="ANF_receptor"/>
    <property type="match status" value="1"/>
</dbReference>
<feature type="compositionally biased region" description="Basic and acidic residues" evidence="5">
    <location>
        <begin position="284"/>
        <end position="306"/>
    </location>
</feature>
<feature type="domain" description="Receptor ligand binding region" evidence="7">
    <location>
        <begin position="54"/>
        <end position="125"/>
    </location>
</feature>
<proteinExistence type="predicted"/>
<dbReference type="PANTHER" id="PTHR34836">
    <property type="entry name" value="OS06G0188250 PROTEIN"/>
    <property type="match status" value="1"/>
</dbReference>
<sequence length="319" mass="36327">MRNNLTQLPLYLFCCLSLWIFFIEMAMAQNTTIPVKVGVVLDMDTWLGKMGLSCISMALSDFYAYHGHYKTRLIPKIRDSKRDVVGAAAAALYLLQNEEVQAIIGPASSLQANFVIGLGDKAHTPDGNPAGDDNDLIYQVYLQKYDAVVGAITILANRFTDIVNGLEALGKTYKELEKVMKILRSLPSKWYTKVTVIQEAKDLTKLPMEELIGSLMTYEINLTKKLQESEDKKKKSIALKATTKEEKEVEEEKQSEEDDDLALITRKLNKYMRGERFRGRRFTSRRDLSKKESSSHGDKEKWEEKKRFGVLQMQKIGTH</sequence>
<feature type="region of interest" description="Disordered" evidence="5">
    <location>
        <begin position="282"/>
        <end position="306"/>
    </location>
</feature>
<evidence type="ECO:0000256" key="4">
    <source>
        <dbReference type="ARBA" id="ARBA00023136"/>
    </source>
</evidence>
<keyword evidence="3" id="KW-1133">Transmembrane helix</keyword>
<keyword evidence="9" id="KW-1185">Reference proteome</keyword>
<organism evidence="8 9">
    <name type="scientific">Vitis vinifera</name>
    <name type="common">Grape</name>
    <dbReference type="NCBI Taxonomy" id="29760"/>
    <lineage>
        <taxon>Eukaryota</taxon>
        <taxon>Viridiplantae</taxon>
        <taxon>Streptophyta</taxon>
        <taxon>Embryophyta</taxon>
        <taxon>Tracheophyta</taxon>
        <taxon>Spermatophyta</taxon>
        <taxon>Magnoliopsida</taxon>
        <taxon>eudicotyledons</taxon>
        <taxon>Gunneridae</taxon>
        <taxon>Pentapetalae</taxon>
        <taxon>rosids</taxon>
        <taxon>Vitales</taxon>
        <taxon>Vitaceae</taxon>
        <taxon>Viteae</taxon>
        <taxon>Vitis</taxon>
    </lineage>
</organism>
<feature type="signal peptide" evidence="6">
    <location>
        <begin position="1"/>
        <end position="28"/>
    </location>
</feature>
<dbReference type="EMBL" id="CP126651">
    <property type="protein sequence ID" value="WJZ85439.1"/>
    <property type="molecule type" value="Genomic_DNA"/>
</dbReference>
<dbReference type="Pfam" id="PF14223">
    <property type="entry name" value="Retrotran_gag_2"/>
    <property type="match status" value="1"/>
</dbReference>
<evidence type="ECO:0000313" key="9">
    <source>
        <dbReference type="Proteomes" id="UP001227230"/>
    </source>
</evidence>
<protein>
    <recommendedName>
        <fullName evidence="7">Receptor ligand binding region domain-containing protein</fullName>
    </recommendedName>
</protein>